<dbReference type="Proteomes" id="UP000094526">
    <property type="component" value="Unassembled WGS sequence"/>
</dbReference>
<evidence type="ECO:0000256" key="7">
    <source>
        <dbReference type="ARBA" id="ARBA00022824"/>
    </source>
</evidence>
<dbReference type="InterPro" id="IPR021625">
    <property type="entry name" value="PI31_Prot_N"/>
</dbReference>
<keyword evidence="5" id="KW-0963">Cytoplasm</keyword>
<dbReference type="PANTHER" id="PTHR13266:SF1">
    <property type="entry name" value="PROTEASOME INHIBITOR PI31 SUBUNIT"/>
    <property type="match status" value="1"/>
</dbReference>
<feature type="compositionally biased region" description="Gly residues" evidence="11">
    <location>
        <begin position="361"/>
        <end position="384"/>
    </location>
</feature>
<dbReference type="Gene3D" id="3.40.1000.30">
    <property type="match status" value="1"/>
</dbReference>
<dbReference type="EMBL" id="LGRB01000020">
    <property type="protein sequence ID" value="OCT44488.1"/>
    <property type="molecule type" value="Genomic_DNA"/>
</dbReference>
<gene>
    <name evidence="14" type="ORF">CLCR_05993</name>
</gene>
<evidence type="ECO:0000259" key="13">
    <source>
        <dbReference type="Pfam" id="PF11566"/>
    </source>
</evidence>
<evidence type="ECO:0000313" key="15">
    <source>
        <dbReference type="Proteomes" id="UP000094526"/>
    </source>
</evidence>
<evidence type="ECO:0000256" key="5">
    <source>
        <dbReference type="ARBA" id="ARBA00022490"/>
    </source>
</evidence>
<feature type="compositionally biased region" description="Gly residues" evidence="11">
    <location>
        <begin position="304"/>
        <end position="316"/>
    </location>
</feature>
<comment type="similarity">
    <text evidence="3">Belongs to the proteasome inhibitor PI31 family.</text>
</comment>
<keyword evidence="7" id="KW-0256">Endoplasmic reticulum</keyword>
<dbReference type="eggNOG" id="ENOG502RZMJ">
    <property type="taxonomic scope" value="Eukaryota"/>
</dbReference>
<reference evidence="15" key="1">
    <citation type="submission" date="2015-07" db="EMBL/GenBank/DDBJ databases">
        <authorList>
            <person name="Teixeira M.M."/>
            <person name="Souza R.C."/>
            <person name="Almeida L.G."/>
            <person name="Vicente V.A."/>
            <person name="de Hoog S."/>
            <person name="Bocca A.L."/>
            <person name="de Almeida S.R."/>
            <person name="Vasconcelos A.T."/>
            <person name="Felipe M.S."/>
        </authorList>
    </citation>
    <scope>NUCLEOTIDE SEQUENCE [LARGE SCALE GENOMIC DNA]</scope>
    <source>
        <strain evidence="15">KSF</strain>
    </source>
</reference>
<evidence type="ECO:0000256" key="2">
    <source>
        <dbReference type="ARBA" id="ARBA00004496"/>
    </source>
</evidence>
<keyword evidence="15" id="KW-1185">Reference proteome</keyword>
<evidence type="ECO:0000256" key="4">
    <source>
        <dbReference type="ARBA" id="ARBA00022481"/>
    </source>
</evidence>
<comment type="subcellular location">
    <subcellularLocation>
        <location evidence="2">Cytoplasm</location>
    </subcellularLocation>
    <subcellularLocation>
        <location evidence="1">Endoplasmic reticulum</location>
    </subcellularLocation>
</comment>
<keyword evidence="9" id="KW-0007">Acetylation</keyword>
<accession>A0A1C1C7P7</accession>
<feature type="compositionally biased region" description="Basic and acidic residues" evidence="11">
    <location>
        <begin position="214"/>
        <end position="234"/>
    </location>
</feature>
<keyword evidence="4" id="KW-0488">Methylation</keyword>
<dbReference type="VEuPathDB" id="FungiDB:G647_07170"/>
<dbReference type="InterPro" id="IPR045128">
    <property type="entry name" value="PI31-like"/>
</dbReference>
<proteinExistence type="inferred from homology"/>
<dbReference type="PANTHER" id="PTHR13266">
    <property type="entry name" value="PROTEASOME INHIBITOR"/>
    <property type="match status" value="1"/>
</dbReference>
<evidence type="ECO:0000259" key="12">
    <source>
        <dbReference type="Pfam" id="PF08577"/>
    </source>
</evidence>
<dbReference type="Pfam" id="PF11566">
    <property type="entry name" value="PI31_Prot_N"/>
    <property type="match status" value="1"/>
</dbReference>
<evidence type="ECO:0000256" key="1">
    <source>
        <dbReference type="ARBA" id="ARBA00004240"/>
    </source>
</evidence>
<dbReference type="VEuPathDB" id="FungiDB:CLCR_05993"/>
<dbReference type="Pfam" id="PF08577">
    <property type="entry name" value="PI31_Prot_C"/>
    <property type="match status" value="1"/>
</dbReference>
<evidence type="ECO:0000256" key="8">
    <source>
        <dbReference type="ARBA" id="ARBA00022942"/>
    </source>
</evidence>
<dbReference type="GO" id="GO:0000502">
    <property type="term" value="C:proteasome complex"/>
    <property type="evidence" value="ECO:0007669"/>
    <property type="project" value="UniProtKB-KW"/>
</dbReference>
<dbReference type="InterPro" id="IPR013886">
    <property type="entry name" value="PI31_Prot_C"/>
</dbReference>
<evidence type="ECO:0000256" key="11">
    <source>
        <dbReference type="SAM" id="MobiDB-lite"/>
    </source>
</evidence>
<feature type="domain" description="PI31 proteasome regulator N-terminal" evidence="13">
    <location>
        <begin position="35"/>
        <end position="201"/>
    </location>
</feature>
<feature type="region of interest" description="Disordered" evidence="11">
    <location>
        <begin position="203"/>
        <end position="384"/>
    </location>
</feature>
<evidence type="ECO:0000256" key="6">
    <source>
        <dbReference type="ARBA" id="ARBA00022553"/>
    </source>
</evidence>
<comment type="caution">
    <text evidence="14">The sequence shown here is derived from an EMBL/GenBank/DDBJ whole genome shotgun (WGS) entry which is preliminary data.</text>
</comment>
<dbReference type="GO" id="GO:0043161">
    <property type="term" value="P:proteasome-mediated ubiquitin-dependent protein catabolic process"/>
    <property type="evidence" value="ECO:0007669"/>
    <property type="project" value="InterPro"/>
</dbReference>
<keyword evidence="6" id="KW-0597">Phosphoprotein</keyword>
<evidence type="ECO:0000313" key="14">
    <source>
        <dbReference type="EMBL" id="OCT44488.1"/>
    </source>
</evidence>
<keyword evidence="8 14" id="KW-0647">Proteasome</keyword>
<dbReference type="GO" id="GO:0070628">
    <property type="term" value="F:proteasome binding"/>
    <property type="evidence" value="ECO:0007669"/>
    <property type="project" value="InterPro"/>
</dbReference>
<dbReference type="GO" id="GO:0005783">
    <property type="term" value="C:endoplasmic reticulum"/>
    <property type="evidence" value="ECO:0007669"/>
    <property type="project" value="UniProtKB-SubCell"/>
</dbReference>
<evidence type="ECO:0000256" key="3">
    <source>
        <dbReference type="ARBA" id="ARBA00006405"/>
    </source>
</evidence>
<dbReference type="OrthoDB" id="68090at2759"/>
<dbReference type="AlphaFoldDB" id="A0A1C1C7P7"/>
<dbReference type="STRING" id="86049.A0A1C1C7P7"/>
<evidence type="ECO:0000256" key="9">
    <source>
        <dbReference type="ARBA" id="ARBA00022990"/>
    </source>
</evidence>
<name>A0A1C1C7P7_9EURO</name>
<protein>
    <submittedName>
        <fullName evidence="14">PI31 proteasome regulator</fullName>
    </submittedName>
</protein>
<feature type="domain" description="PI31 proteasome regulator C-terminal" evidence="12">
    <location>
        <begin position="285"/>
        <end position="349"/>
    </location>
</feature>
<organism evidence="14 15">
    <name type="scientific">Cladophialophora carrionii</name>
    <dbReference type="NCBI Taxonomy" id="86049"/>
    <lineage>
        <taxon>Eukaryota</taxon>
        <taxon>Fungi</taxon>
        <taxon>Dikarya</taxon>
        <taxon>Ascomycota</taxon>
        <taxon>Pezizomycotina</taxon>
        <taxon>Eurotiomycetes</taxon>
        <taxon>Chaetothyriomycetidae</taxon>
        <taxon>Chaetothyriales</taxon>
        <taxon>Herpotrichiellaceae</taxon>
        <taxon>Cladophialophora</taxon>
    </lineage>
</organism>
<sequence length="384" mass="40702">MAPTPGTALSADSILDYMVKSLRTRPSDAEQTGLIKDPYAAIALFSHACMLAVGFRLIGLGEDHKIGRTTGASSGLFACSHPVEAQSDPQDTQPLPAEWDQSSSYAFRYAHSQSSMEYLVKVNRLGSKAVILGVGLGDDKTVSLEVKANDYISEGSIKEASSTSEKLSALQNVFISKGRITDLASLFKLNIIQKLAPGIHKAGYEDSASSAEQPRQRDETRPPERDPLRDDHPPLARPYPFDDPLAVPRRPHPSGDFPPPGFEDEYELNRPPRGMLPGQQPFGNIGERDLYPPGLGPHDPLRIGPGGGGFRGGGGMHPTFDDPLFGGQGGHGPYDPRAPPGARYDPIGPGDGPPNLRGGPRFPGGGGGGFGGNPFGGFGSGDFI</sequence>
<comment type="function">
    <text evidence="10">Plays an important role in control of proteasome function. Inhibits the hydrolysis of protein and peptide substrates by the 20S proteasome. Also inhibits the activation of the proteasome by the proteasome regulatory proteins PA700 and PA28.</text>
</comment>
<evidence type="ECO:0000256" key="10">
    <source>
        <dbReference type="ARBA" id="ARBA00024805"/>
    </source>
</evidence>
<dbReference type="GO" id="GO:0004866">
    <property type="term" value="F:endopeptidase inhibitor activity"/>
    <property type="evidence" value="ECO:0007669"/>
    <property type="project" value="InterPro"/>
</dbReference>